<evidence type="ECO:0000313" key="2">
    <source>
        <dbReference type="EMBL" id="KAL0174142.1"/>
    </source>
</evidence>
<reference evidence="2 3" key="1">
    <citation type="submission" date="2024-05" db="EMBL/GenBank/DDBJ databases">
        <title>Genome sequencing and assembly of Indian major carp, Cirrhinus mrigala (Hamilton, 1822).</title>
        <authorList>
            <person name="Mohindra V."/>
            <person name="Chowdhury L.M."/>
            <person name="Lal K."/>
            <person name="Jena J.K."/>
        </authorList>
    </citation>
    <scope>NUCLEOTIDE SEQUENCE [LARGE SCALE GENOMIC DNA]</scope>
    <source>
        <strain evidence="2">CM1030</strain>
        <tissue evidence="2">Blood</tissue>
    </source>
</reference>
<keyword evidence="3" id="KW-1185">Reference proteome</keyword>
<feature type="compositionally biased region" description="Pro residues" evidence="1">
    <location>
        <begin position="191"/>
        <end position="209"/>
    </location>
</feature>
<feature type="non-terminal residue" evidence="2">
    <location>
        <position position="320"/>
    </location>
</feature>
<dbReference type="EMBL" id="JAMKFB020000015">
    <property type="protein sequence ID" value="KAL0174142.1"/>
    <property type="molecule type" value="Genomic_DNA"/>
</dbReference>
<organism evidence="2 3">
    <name type="scientific">Cirrhinus mrigala</name>
    <name type="common">Mrigala</name>
    <dbReference type="NCBI Taxonomy" id="683832"/>
    <lineage>
        <taxon>Eukaryota</taxon>
        <taxon>Metazoa</taxon>
        <taxon>Chordata</taxon>
        <taxon>Craniata</taxon>
        <taxon>Vertebrata</taxon>
        <taxon>Euteleostomi</taxon>
        <taxon>Actinopterygii</taxon>
        <taxon>Neopterygii</taxon>
        <taxon>Teleostei</taxon>
        <taxon>Ostariophysi</taxon>
        <taxon>Cypriniformes</taxon>
        <taxon>Cyprinidae</taxon>
        <taxon>Labeoninae</taxon>
        <taxon>Labeonini</taxon>
        <taxon>Cirrhinus</taxon>
    </lineage>
</organism>
<feature type="non-terminal residue" evidence="2">
    <location>
        <position position="1"/>
    </location>
</feature>
<accession>A0ABD0PJR3</accession>
<sequence>PTARVTVDTAVEIVEAMENPTHCTTAEGEQELDLGDLIDFHSEIPILLYSPELLTWENIPPNLLLPPPLIDLFPSSMPSPLDPASPSAHPQPTICVVGSSLVCPSPAPLALSLEDPSTPPPASEAQTLPQSCDPAAPPWLPVPFPPAPPGSLVPLALPWSVVPLPPPRYCTPPAAPRCSILPVLLGSSFPSAPPQSPPTPPSPKPSAPPWPSGFSASPWLVNSAYASGSTTTCSAAIALPPPWLLPPASGPPGILLGSSLRQSHPGRLRASLSALLQPLALLLNPRPPSTIGPSTTRGCAYQERANCHGYELLLCFVLHG</sequence>
<gene>
    <name evidence="2" type="ORF">M9458_030110</name>
</gene>
<name>A0ABD0PJR3_CIRMR</name>
<feature type="region of interest" description="Disordered" evidence="1">
    <location>
        <begin position="189"/>
        <end position="209"/>
    </location>
</feature>
<evidence type="ECO:0000256" key="1">
    <source>
        <dbReference type="SAM" id="MobiDB-lite"/>
    </source>
</evidence>
<dbReference type="Proteomes" id="UP001529510">
    <property type="component" value="Unassembled WGS sequence"/>
</dbReference>
<dbReference type="AlphaFoldDB" id="A0ABD0PJR3"/>
<protein>
    <submittedName>
        <fullName evidence="2">Uncharacterized protein</fullName>
    </submittedName>
</protein>
<comment type="caution">
    <text evidence="2">The sequence shown here is derived from an EMBL/GenBank/DDBJ whole genome shotgun (WGS) entry which is preliminary data.</text>
</comment>
<evidence type="ECO:0000313" key="3">
    <source>
        <dbReference type="Proteomes" id="UP001529510"/>
    </source>
</evidence>
<proteinExistence type="predicted"/>